<keyword evidence="1" id="KW-0472">Membrane</keyword>
<keyword evidence="4" id="KW-1185">Reference proteome</keyword>
<name>A0A8J8NIS4_HALGN</name>
<keyword evidence="1" id="KW-1133">Transmembrane helix</keyword>
<dbReference type="Proteomes" id="UP000785679">
    <property type="component" value="Unassembled WGS sequence"/>
</dbReference>
<organism evidence="3 4">
    <name type="scientific">Halteria grandinella</name>
    <dbReference type="NCBI Taxonomy" id="5974"/>
    <lineage>
        <taxon>Eukaryota</taxon>
        <taxon>Sar</taxon>
        <taxon>Alveolata</taxon>
        <taxon>Ciliophora</taxon>
        <taxon>Intramacronucleata</taxon>
        <taxon>Spirotrichea</taxon>
        <taxon>Stichotrichia</taxon>
        <taxon>Sporadotrichida</taxon>
        <taxon>Halteriidae</taxon>
        <taxon>Halteria</taxon>
    </lineage>
</organism>
<protein>
    <submittedName>
        <fullName evidence="3">Uncharacterized protein</fullName>
    </submittedName>
</protein>
<keyword evidence="1" id="KW-0812">Transmembrane</keyword>
<evidence type="ECO:0000256" key="1">
    <source>
        <dbReference type="SAM" id="Phobius"/>
    </source>
</evidence>
<sequence>MYVFILYHKMNQQTMALLCILLFMSLTFAQTSDQCNQCLTPASVQECYLGISQLIECLQVENNDTPFHESVYIEYSDLDQLEIKSINAQNNPLKAPPPRHSLFYIYHELDKDLKVELQCKVGSRANVSAKVGQVIGGNMSQIDYGCGYALTLIKNKTAVIDLDLSQDGEDDFVIIRISPTGLSLGAIYGLIFSILPFLAALCVLIFRFIKKRRQDNYEEVAQDH</sequence>
<reference evidence="3" key="1">
    <citation type="submission" date="2019-06" db="EMBL/GenBank/DDBJ databases">
        <authorList>
            <person name="Zheng W."/>
        </authorList>
    </citation>
    <scope>NUCLEOTIDE SEQUENCE</scope>
    <source>
        <strain evidence="3">QDHG01</strain>
    </source>
</reference>
<comment type="caution">
    <text evidence="3">The sequence shown here is derived from an EMBL/GenBank/DDBJ whole genome shotgun (WGS) entry which is preliminary data.</text>
</comment>
<feature type="chain" id="PRO_5035190626" evidence="2">
    <location>
        <begin position="30"/>
        <end position="224"/>
    </location>
</feature>
<evidence type="ECO:0000313" key="4">
    <source>
        <dbReference type="Proteomes" id="UP000785679"/>
    </source>
</evidence>
<feature type="transmembrane region" description="Helical" evidence="1">
    <location>
        <begin position="186"/>
        <end position="209"/>
    </location>
</feature>
<gene>
    <name evidence="3" type="ORF">FGO68_gene4365</name>
</gene>
<proteinExistence type="predicted"/>
<evidence type="ECO:0000256" key="2">
    <source>
        <dbReference type="SAM" id="SignalP"/>
    </source>
</evidence>
<dbReference type="EMBL" id="RRYP01014759">
    <property type="protein sequence ID" value="TNV75818.1"/>
    <property type="molecule type" value="Genomic_DNA"/>
</dbReference>
<accession>A0A8J8NIS4</accession>
<evidence type="ECO:0000313" key="3">
    <source>
        <dbReference type="EMBL" id="TNV75818.1"/>
    </source>
</evidence>
<feature type="signal peptide" evidence="2">
    <location>
        <begin position="1"/>
        <end position="29"/>
    </location>
</feature>
<dbReference type="AlphaFoldDB" id="A0A8J8NIS4"/>
<keyword evidence="2" id="KW-0732">Signal</keyword>